<dbReference type="EMBL" id="PXYG01000001">
    <property type="protein sequence ID" value="PSJ47764.1"/>
    <property type="molecule type" value="Genomic_DNA"/>
</dbReference>
<proteinExistence type="predicted"/>
<protein>
    <submittedName>
        <fullName evidence="2">MSHA biogenesis protein MshA</fullName>
    </submittedName>
</protein>
<reference evidence="2 3" key="1">
    <citation type="submission" date="2018-03" db="EMBL/GenBank/DDBJ databases">
        <title>The draft genome of Zobellella sp. 59N8.</title>
        <authorList>
            <person name="Liu L."/>
            <person name="Li L."/>
            <person name="Zhang X."/>
            <person name="Liang L."/>
            <person name="Wang T."/>
        </authorList>
    </citation>
    <scope>NUCLEOTIDE SEQUENCE [LARGE SCALE GENOMIC DNA]</scope>
    <source>
        <strain evidence="2 3">59N8</strain>
    </source>
</reference>
<accession>A0A2P7RBZ9</accession>
<organism evidence="2 3">
    <name type="scientific">Zobellella endophytica</name>
    <dbReference type="NCBI Taxonomy" id="2116700"/>
    <lineage>
        <taxon>Bacteria</taxon>
        <taxon>Pseudomonadati</taxon>
        <taxon>Pseudomonadota</taxon>
        <taxon>Gammaproteobacteria</taxon>
        <taxon>Aeromonadales</taxon>
        <taxon>Aeromonadaceae</taxon>
        <taxon>Zobellella</taxon>
    </lineage>
</organism>
<feature type="transmembrane region" description="Helical" evidence="1">
    <location>
        <begin position="12"/>
        <end position="31"/>
    </location>
</feature>
<keyword evidence="3" id="KW-1185">Reference proteome</keyword>
<keyword evidence="1" id="KW-1133">Transmembrane helix</keyword>
<evidence type="ECO:0000313" key="3">
    <source>
        <dbReference type="Proteomes" id="UP000240243"/>
    </source>
</evidence>
<keyword evidence="1" id="KW-0472">Membrane</keyword>
<comment type="caution">
    <text evidence="2">The sequence shown here is derived from an EMBL/GenBank/DDBJ whole genome shotgun (WGS) entry which is preliminary data.</text>
</comment>
<dbReference type="SUPFAM" id="SSF54523">
    <property type="entry name" value="Pili subunits"/>
    <property type="match status" value="1"/>
</dbReference>
<dbReference type="InterPro" id="IPR012902">
    <property type="entry name" value="N_methyl_site"/>
</dbReference>
<dbReference type="InterPro" id="IPR045584">
    <property type="entry name" value="Pilin-like"/>
</dbReference>
<dbReference type="PROSITE" id="PS00409">
    <property type="entry name" value="PROKAR_NTER_METHYL"/>
    <property type="match status" value="1"/>
</dbReference>
<dbReference type="NCBIfam" id="TIGR02532">
    <property type="entry name" value="IV_pilin_GFxxxE"/>
    <property type="match status" value="1"/>
</dbReference>
<dbReference type="AlphaFoldDB" id="A0A2P7RBZ9"/>
<keyword evidence="1" id="KW-0812">Transmembrane</keyword>
<evidence type="ECO:0000313" key="2">
    <source>
        <dbReference type="EMBL" id="PSJ47764.1"/>
    </source>
</evidence>
<gene>
    <name evidence="2" type="ORF">C7H85_02785</name>
</gene>
<dbReference type="Proteomes" id="UP000240243">
    <property type="component" value="Unassembled WGS sequence"/>
</dbReference>
<sequence length="173" mass="18078">MKKAAGFTLIELVIVIVILGILGAVAAPRFINLQGDAYEANVNALRGSIQSAMTLGNTKAILAGQDVNTTDEDDEPVAQVVAIDGTNGVNFLFGYPAATTGGILEMLQDVDVPEDDQDTSSSYILNTETANTLRIAPRARGFGDNEAEQCEVIYVQATGVNNPASVTAVTNGC</sequence>
<dbReference type="Gene3D" id="3.30.700.10">
    <property type="entry name" value="Glycoprotein, Type 4 Pilin"/>
    <property type="match status" value="1"/>
</dbReference>
<name>A0A2P7RBZ9_9GAMM</name>
<dbReference type="Pfam" id="PF07963">
    <property type="entry name" value="N_methyl"/>
    <property type="match status" value="1"/>
</dbReference>
<evidence type="ECO:0000256" key="1">
    <source>
        <dbReference type="SAM" id="Phobius"/>
    </source>
</evidence>
<dbReference type="OrthoDB" id="5902365at2"/>